<dbReference type="PANTHER" id="PTHR47967">
    <property type="entry name" value="OS07G0603500 PROTEIN-RELATED"/>
    <property type="match status" value="1"/>
</dbReference>
<accession>A0A9D5C6Q7</accession>
<reference evidence="8" key="1">
    <citation type="submission" date="2021-03" db="EMBL/GenBank/DDBJ databases">
        <authorList>
            <person name="Li Z."/>
            <person name="Yang C."/>
        </authorList>
    </citation>
    <scope>NUCLEOTIDE SEQUENCE</scope>
    <source>
        <strain evidence="8">Dzin_1.0</strain>
        <tissue evidence="8">Leaf</tissue>
    </source>
</reference>
<keyword evidence="2" id="KW-0645">Protease</keyword>
<dbReference type="OrthoDB" id="635956at2759"/>
<evidence type="ECO:0000313" key="8">
    <source>
        <dbReference type="EMBL" id="KAJ0967300.1"/>
    </source>
</evidence>
<comment type="caution">
    <text evidence="8">The sequence shown here is derived from an EMBL/GenBank/DDBJ whole genome shotgun (WGS) entry which is preliminary data.</text>
</comment>
<keyword evidence="4" id="KW-0378">Hydrolase</keyword>
<protein>
    <recommendedName>
        <fullName evidence="7">Peptidase A1 domain-containing protein</fullName>
    </recommendedName>
</protein>
<dbReference type="InterPro" id="IPR001969">
    <property type="entry name" value="Aspartic_peptidase_AS"/>
</dbReference>
<dbReference type="GO" id="GO:0004190">
    <property type="term" value="F:aspartic-type endopeptidase activity"/>
    <property type="evidence" value="ECO:0007669"/>
    <property type="project" value="UniProtKB-KW"/>
</dbReference>
<organism evidence="8 9">
    <name type="scientific">Dioscorea zingiberensis</name>
    <dbReference type="NCBI Taxonomy" id="325984"/>
    <lineage>
        <taxon>Eukaryota</taxon>
        <taxon>Viridiplantae</taxon>
        <taxon>Streptophyta</taxon>
        <taxon>Embryophyta</taxon>
        <taxon>Tracheophyta</taxon>
        <taxon>Spermatophyta</taxon>
        <taxon>Magnoliopsida</taxon>
        <taxon>Liliopsida</taxon>
        <taxon>Dioscoreales</taxon>
        <taxon>Dioscoreaceae</taxon>
        <taxon>Dioscorea</taxon>
    </lineage>
</organism>
<evidence type="ECO:0000256" key="5">
    <source>
        <dbReference type="ARBA" id="ARBA00023180"/>
    </source>
</evidence>
<reference evidence="8" key="2">
    <citation type="journal article" date="2022" name="Hortic Res">
        <title>The genome of Dioscorea zingiberensis sheds light on the biosynthesis, origin and evolution of the medicinally important diosgenin saponins.</title>
        <authorList>
            <person name="Li Y."/>
            <person name="Tan C."/>
            <person name="Li Z."/>
            <person name="Guo J."/>
            <person name="Li S."/>
            <person name="Chen X."/>
            <person name="Wang C."/>
            <person name="Dai X."/>
            <person name="Yang H."/>
            <person name="Song W."/>
            <person name="Hou L."/>
            <person name="Xu J."/>
            <person name="Tong Z."/>
            <person name="Xu A."/>
            <person name="Yuan X."/>
            <person name="Wang W."/>
            <person name="Yang Q."/>
            <person name="Chen L."/>
            <person name="Sun Z."/>
            <person name="Wang K."/>
            <person name="Pan B."/>
            <person name="Chen J."/>
            <person name="Bao Y."/>
            <person name="Liu F."/>
            <person name="Qi X."/>
            <person name="Gang D.R."/>
            <person name="Wen J."/>
            <person name="Li J."/>
        </authorList>
    </citation>
    <scope>NUCLEOTIDE SEQUENCE</scope>
    <source>
        <strain evidence="8">Dzin_1.0</strain>
    </source>
</reference>
<dbReference type="SUPFAM" id="SSF50630">
    <property type="entry name" value="Acid proteases"/>
    <property type="match status" value="2"/>
</dbReference>
<evidence type="ECO:0000256" key="3">
    <source>
        <dbReference type="ARBA" id="ARBA00022750"/>
    </source>
</evidence>
<dbReference type="InterPro" id="IPR032861">
    <property type="entry name" value="TAXi_N"/>
</dbReference>
<evidence type="ECO:0000256" key="6">
    <source>
        <dbReference type="SAM" id="SignalP"/>
    </source>
</evidence>
<dbReference type="PROSITE" id="PS51767">
    <property type="entry name" value="PEPTIDASE_A1"/>
    <property type="match status" value="2"/>
</dbReference>
<evidence type="ECO:0000256" key="2">
    <source>
        <dbReference type="ARBA" id="ARBA00022670"/>
    </source>
</evidence>
<dbReference type="AlphaFoldDB" id="A0A9D5C6Q7"/>
<dbReference type="Gene3D" id="2.40.70.10">
    <property type="entry name" value="Acid Proteases"/>
    <property type="match status" value="4"/>
</dbReference>
<dbReference type="PROSITE" id="PS00141">
    <property type="entry name" value="ASP_PROTEASE"/>
    <property type="match status" value="1"/>
</dbReference>
<feature type="chain" id="PRO_5039348877" description="Peptidase A1 domain-containing protein" evidence="6">
    <location>
        <begin position="19"/>
        <end position="837"/>
    </location>
</feature>
<dbReference type="Pfam" id="PF14543">
    <property type="entry name" value="TAXi_N"/>
    <property type="match status" value="2"/>
</dbReference>
<dbReference type="Pfam" id="PF14541">
    <property type="entry name" value="TAXi_C"/>
    <property type="match status" value="2"/>
</dbReference>
<dbReference type="GO" id="GO:0006508">
    <property type="term" value="P:proteolysis"/>
    <property type="evidence" value="ECO:0007669"/>
    <property type="project" value="UniProtKB-KW"/>
</dbReference>
<keyword evidence="9" id="KW-1185">Reference proteome</keyword>
<dbReference type="InterPro" id="IPR033121">
    <property type="entry name" value="PEPTIDASE_A1"/>
</dbReference>
<dbReference type="InterPro" id="IPR051708">
    <property type="entry name" value="Plant_Aspart_Prot_A1"/>
</dbReference>
<proteinExistence type="inferred from homology"/>
<keyword evidence="6" id="KW-0732">Signal</keyword>
<feature type="domain" description="Peptidase A1" evidence="7">
    <location>
        <begin position="100"/>
        <end position="444"/>
    </location>
</feature>
<evidence type="ECO:0000313" key="9">
    <source>
        <dbReference type="Proteomes" id="UP001085076"/>
    </source>
</evidence>
<feature type="domain" description="Peptidase A1" evidence="7">
    <location>
        <begin position="489"/>
        <end position="831"/>
    </location>
</feature>
<feature type="signal peptide" evidence="6">
    <location>
        <begin position="1"/>
        <end position="18"/>
    </location>
</feature>
<dbReference type="Proteomes" id="UP001085076">
    <property type="component" value="Miscellaneous, Linkage group lg07"/>
</dbReference>
<dbReference type="PANTHER" id="PTHR47967:SF14">
    <property type="entry name" value="EUKARYOTIC ASPARTYL PROTEASE FAMILY PROTEIN"/>
    <property type="match status" value="1"/>
</dbReference>
<keyword evidence="5" id="KW-0325">Glycoprotein</keyword>
<sequence>MTLLYLCIFIFMSFASLSIQMRMPPGTKDGGGFSAELIHSYSPLSPFYNPNITAADRWASINLQSSLRLKYFEAISNSTNSALQPTDDGQTPVILVDFHYLIKLSIGNPPKDALLSLDTGSTLLWIQCLPCTDCYTQGPPIFDPSKSNSYKSLPCYKSLCLKIPGSNCAKDGYACEYAMLYEDGSYSIGDGALEDFTFTMDSNSGDAGRTIELKETVFGCGHDNKGTYVNSAQGVAGMSMGLVSLVTQMSGWIKGRFSYCFKGDKQPFQVSHMLFGDRAILKGAFTPLAVSSAKTDYYFLNLIDISVGGQRLSIPPGTFTRDAFGKGGVMLDTGTPLTYLKRAAYDLLEKKVRDLAPRNWIYIETALCYRGKWDDVKLPSCTFHFQSLDVSLSADNIFYPFADENLSIQMRIPPATEDGGGFSAELIHSHSPLSPFYNPNITAADQWASIHLQSNLRLKYFEAMTNLTNTALQPTATMRDPMIRADYFYLIKLSMGTPSKDVLLSFDTGSNMLWLQCLPCTECYAQGPPIFDPSKSSSFKRLACFSSACEKIPGNECSMDGKRCTYDIRYADGSLSIGEVAYEDFIFPTSDSGDVGFFRLKGMVFGCGHRNEGTFIRSMEGVAGMGMGPMSLLSQMSGWTKARFSHCFVDVKHQLHVSQMLFGDRAMLIGNFTPFAVSPGKSDWFYLNLIDISVGGERLSIPPGTFTRDASGEGGMVLDTGTPLTCLKRAGYDLLEKKVRDVVTLKRVDMESLLCYEGDMDDLDAMKLPSCTFHFQGLDLWLSPYNLFYVFAKQFLCLAIEPSETLSVFGSFSQQNINVGYDLYNEKIYMYPTDCSP</sequence>
<dbReference type="GO" id="GO:0005576">
    <property type="term" value="C:extracellular region"/>
    <property type="evidence" value="ECO:0007669"/>
    <property type="project" value="TreeGrafter"/>
</dbReference>
<comment type="similarity">
    <text evidence="1">Belongs to the peptidase A1 family.</text>
</comment>
<dbReference type="CDD" id="cd05476">
    <property type="entry name" value="pepsin_A_like_plant"/>
    <property type="match status" value="2"/>
</dbReference>
<dbReference type="InterPro" id="IPR032799">
    <property type="entry name" value="TAXi_C"/>
</dbReference>
<keyword evidence="3" id="KW-0064">Aspartyl protease</keyword>
<evidence type="ECO:0000256" key="1">
    <source>
        <dbReference type="ARBA" id="ARBA00007447"/>
    </source>
</evidence>
<name>A0A9D5C6Q7_9LILI</name>
<evidence type="ECO:0000259" key="7">
    <source>
        <dbReference type="PROSITE" id="PS51767"/>
    </source>
</evidence>
<dbReference type="EMBL" id="JAGGNH010000007">
    <property type="protein sequence ID" value="KAJ0967300.1"/>
    <property type="molecule type" value="Genomic_DNA"/>
</dbReference>
<dbReference type="InterPro" id="IPR034161">
    <property type="entry name" value="Pepsin-like_plant"/>
</dbReference>
<gene>
    <name evidence="8" type="ORF">J5N97_024217</name>
</gene>
<dbReference type="FunFam" id="2.40.70.10:FF:000021">
    <property type="entry name" value="Aspartyl protease AED1"/>
    <property type="match status" value="2"/>
</dbReference>
<dbReference type="InterPro" id="IPR021109">
    <property type="entry name" value="Peptidase_aspartic_dom_sf"/>
</dbReference>
<evidence type="ECO:0000256" key="4">
    <source>
        <dbReference type="ARBA" id="ARBA00022801"/>
    </source>
</evidence>